<dbReference type="Gene3D" id="3.80.10.10">
    <property type="entry name" value="Ribonuclease Inhibitor"/>
    <property type="match status" value="3"/>
</dbReference>
<feature type="compositionally biased region" description="Basic and acidic residues" evidence="3">
    <location>
        <begin position="632"/>
        <end position="647"/>
    </location>
</feature>
<evidence type="ECO:0000313" key="5">
    <source>
        <dbReference type="Proteomes" id="UP000719412"/>
    </source>
</evidence>
<organism evidence="4 5">
    <name type="scientific">Tenebrio molitor</name>
    <name type="common">Yellow mealworm beetle</name>
    <dbReference type="NCBI Taxonomy" id="7067"/>
    <lineage>
        <taxon>Eukaryota</taxon>
        <taxon>Metazoa</taxon>
        <taxon>Ecdysozoa</taxon>
        <taxon>Arthropoda</taxon>
        <taxon>Hexapoda</taxon>
        <taxon>Insecta</taxon>
        <taxon>Pterygota</taxon>
        <taxon>Neoptera</taxon>
        <taxon>Endopterygota</taxon>
        <taxon>Coleoptera</taxon>
        <taxon>Polyphaga</taxon>
        <taxon>Cucujiformia</taxon>
        <taxon>Tenebrionidae</taxon>
        <taxon>Tenebrio</taxon>
    </lineage>
</organism>
<feature type="region of interest" description="Disordered" evidence="3">
    <location>
        <begin position="610"/>
        <end position="662"/>
    </location>
</feature>
<keyword evidence="2" id="KW-0677">Repeat</keyword>
<dbReference type="InterPro" id="IPR001611">
    <property type="entry name" value="Leu-rich_rpt"/>
</dbReference>
<evidence type="ECO:0000256" key="1">
    <source>
        <dbReference type="ARBA" id="ARBA00022614"/>
    </source>
</evidence>
<keyword evidence="5" id="KW-1185">Reference proteome</keyword>
<dbReference type="GO" id="GO:0007200">
    <property type="term" value="P:phospholipase C-activating G protein-coupled receptor signaling pathway"/>
    <property type="evidence" value="ECO:0007669"/>
    <property type="project" value="InterPro"/>
</dbReference>
<reference evidence="4" key="2">
    <citation type="submission" date="2021-08" db="EMBL/GenBank/DDBJ databases">
        <authorList>
            <person name="Eriksson T."/>
        </authorList>
    </citation>
    <scope>NUCLEOTIDE SEQUENCE</scope>
    <source>
        <strain evidence="4">Stoneville</strain>
        <tissue evidence="4">Whole head</tissue>
    </source>
</reference>
<dbReference type="InterPro" id="IPR039227">
    <property type="entry name" value="GNG13"/>
</dbReference>
<evidence type="ECO:0000256" key="3">
    <source>
        <dbReference type="SAM" id="MobiDB-lite"/>
    </source>
</evidence>
<gene>
    <name evidence="4" type="ORF">GEV33_013658</name>
</gene>
<dbReference type="PANTHER" id="PTHR15936">
    <property type="entry name" value="GUANINE NUCLEOTIDE-BINDING PROTEIN G I /G S /G O GAMMA-13 SUBUNIT"/>
    <property type="match status" value="1"/>
</dbReference>
<dbReference type="EMBL" id="JABDTM020028317">
    <property type="protein sequence ID" value="KAH0809134.1"/>
    <property type="molecule type" value="Genomic_DNA"/>
</dbReference>
<dbReference type="SUPFAM" id="SSF52058">
    <property type="entry name" value="L domain-like"/>
    <property type="match status" value="2"/>
</dbReference>
<comment type="caution">
    <text evidence="4">The sequence shown here is derived from an EMBL/GenBank/DDBJ whole genome shotgun (WGS) entry which is preliminary data.</text>
</comment>
<dbReference type="GO" id="GO:0050909">
    <property type="term" value="P:sensory perception of taste"/>
    <property type="evidence" value="ECO:0007669"/>
    <property type="project" value="InterPro"/>
</dbReference>
<keyword evidence="1" id="KW-0433">Leucine-rich repeat</keyword>
<proteinExistence type="predicted"/>
<reference evidence="4" key="1">
    <citation type="journal article" date="2020" name="J Insects Food Feed">
        <title>The yellow mealworm (Tenebrio molitor) genome: a resource for the emerging insects as food and feed industry.</title>
        <authorList>
            <person name="Eriksson T."/>
            <person name="Andere A."/>
            <person name="Kelstrup H."/>
            <person name="Emery V."/>
            <person name="Picard C."/>
        </authorList>
    </citation>
    <scope>NUCLEOTIDE SEQUENCE</scope>
    <source>
        <strain evidence="4">Stoneville</strain>
        <tissue evidence="4">Whole head</tissue>
    </source>
</reference>
<evidence type="ECO:0000256" key="2">
    <source>
        <dbReference type="ARBA" id="ARBA00022737"/>
    </source>
</evidence>
<dbReference type="GO" id="GO:0005834">
    <property type="term" value="C:heterotrimeric G-protein complex"/>
    <property type="evidence" value="ECO:0007669"/>
    <property type="project" value="InterPro"/>
</dbReference>
<dbReference type="Pfam" id="PF13855">
    <property type="entry name" value="LRR_8"/>
    <property type="match status" value="2"/>
</dbReference>
<name>A0A8J6H6R2_TENMO</name>
<dbReference type="InterPro" id="IPR003591">
    <property type="entry name" value="Leu-rich_rpt_typical-subtyp"/>
</dbReference>
<evidence type="ECO:0000313" key="4">
    <source>
        <dbReference type="EMBL" id="KAH0809134.1"/>
    </source>
</evidence>
<sequence>MIEQASIPILCSALLNISFEIQGIQFFACGIKEIERNCFRSQNISRSIDISANELTVLRRRSFVGLKIESVILKNDLISVIETEAFYNLSNLKEINLSNNLITRLHPDCFVLLPKFHMLDGSFNNIEVLQDGFLEFAQQDNIYVDFTANKITEMEGNALVRFGSANVILLLRNNLIETLPSGVFNNHTFTIIDLELNNLKNLSWQICLYNCTIVNIYLESGVVENLDKEFLIWVREHNVIVSSMKQVDVRARSKMLVEALKYILLFFTVDFSSGCEQNRSFAIEYQLIDKGDLEVTQTAPVITSLDNTKAIVTNHLILHLCNSLLNITNKIDRIEFVGCNIEDIEENCFRGQKIDKTISIFGNKISMVKRHTFVDLDIEILSLTSNSIEVIEDEAFLNLPNLNQLSLNSNHIGRLNPYSFVQTPKLKYLDLMRNKIKILTLCFRFIEEDNADVWLSHNRIDLVEENVFEGVSGTNLTLSLSYNLIETLPDGIFANRSFITIDLTMNPVRDLSKNICTESCKIEYLLLDPECRHNADKEFLDWALVNRIKLSNEYDEELSWLTTVNSKIYSDLDDVAGKQQSPDFFNQASFDKRYNPSSFGLSLLPDDNIPSNHSKNDFQSRNVLRSPSKGPLKGDPRESRQRSKGEDSATNQSEESETDDVQSDFFDDFYNEDFIDTLVNSLNTEWLLTYDPFPTKNQELPQPHPASSNLVENDQLFYNFPLNLDQGVVVLGNGVPEAMVLWIVANSDSSCEPADEFENDITTDEWNTFMDEVTKLTFETNLTLPCKTNKSATVVIDQKSDFLWDLRFMVYNERQQSDGKTINDCYSESQKVDDATSCPFDLFRECMKQARTDMLNDLNSVWENKVDEKLKQLSEEC</sequence>
<protein>
    <submittedName>
        <fullName evidence="4">Uncharacterized protein</fullName>
    </submittedName>
</protein>
<dbReference type="GO" id="GO:0031681">
    <property type="term" value="F:G-protein beta-subunit binding"/>
    <property type="evidence" value="ECO:0007669"/>
    <property type="project" value="InterPro"/>
</dbReference>
<dbReference type="SMART" id="SM00369">
    <property type="entry name" value="LRR_TYP"/>
    <property type="match status" value="5"/>
</dbReference>
<feature type="compositionally biased region" description="Polar residues" evidence="3">
    <location>
        <begin position="610"/>
        <end position="625"/>
    </location>
</feature>
<dbReference type="PANTHER" id="PTHR15936:SF2">
    <property type="entry name" value="GUANINE NUCLEOTIDE-BINDING PROTEIN G(I)_G(S)_G(O) SUBUNIT GAMMA-13"/>
    <property type="match status" value="1"/>
</dbReference>
<dbReference type="PROSITE" id="PS51450">
    <property type="entry name" value="LRR"/>
    <property type="match status" value="2"/>
</dbReference>
<dbReference type="AlphaFoldDB" id="A0A8J6H6R2"/>
<accession>A0A8J6H6R2</accession>
<dbReference type="InterPro" id="IPR032675">
    <property type="entry name" value="LRR_dom_sf"/>
</dbReference>
<dbReference type="Proteomes" id="UP000719412">
    <property type="component" value="Unassembled WGS sequence"/>
</dbReference>